<proteinExistence type="predicted"/>
<dbReference type="InterPro" id="IPR023292">
    <property type="entry name" value="NTP_PyroPHydrolase-like_dom_sf"/>
</dbReference>
<gene>
    <name evidence="1" type="ORF">BF_0306</name>
</gene>
<organism evidence="1 2">
    <name type="scientific">Serratia phage BF</name>
    <dbReference type="NCBI Taxonomy" id="1962671"/>
    <lineage>
        <taxon>Viruses</taxon>
        <taxon>Duplodnaviria</taxon>
        <taxon>Heunggongvirae</taxon>
        <taxon>Uroviricota</taxon>
        <taxon>Caudoviricetes</taxon>
        <taxon>Eneladusvirus</taxon>
        <taxon>Eneladusvirus BF</taxon>
    </lineage>
</organism>
<dbReference type="GO" id="GO:0016787">
    <property type="term" value="F:hydrolase activity"/>
    <property type="evidence" value="ECO:0007669"/>
    <property type="project" value="UniProtKB-KW"/>
</dbReference>
<dbReference type="Proteomes" id="UP000221837">
    <property type="component" value="Genome"/>
</dbReference>
<dbReference type="Gene3D" id="1.10.3420.10">
    <property type="entry name" value="putative ntp pyrophosphohydrolase like domain"/>
    <property type="match status" value="2"/>
</dbReference>
<dbReference type="EMBL" id="KY630187">
    <property type="protein sequence ID" value="AQW88831.1"/>
    <property type="molecule type" value="Genomic_DNA"/>
</dbReference>
<evidence type="ECO:0000313" key="1">
    <source>
        <dbReference type="EMBL" id="AQW88831.1"/>
    </source>
</evidence>
<protein>
    <submittedName>
        <fullName evidence="1">Nucleotide pyrophosphohydrolase</fullName>
    </submittedName>
</protein>
<keyword evidence="2" id="KW-1185">Reference proteome</keyword>
<keyword evidence="1" id="KW-0378">Hydrolase</keyword>
<dbReference type="InterPro" id="IPR021130">
    <property type="entry name" value="PRib-ATP_PPHydrolase-like"/>
</dbReference>
<name>A0A1S6UAT9_9CAUD</name>
<reference evidence="1" key="1">
    <citation type="submission" date="2017-02" db="EMBL/GenBank/DDBJ databases">
        <title>Genome sequence of Serratia marcescens phage BF.</title>
        <authorList>
            <person name="Casey E."/>
            <person name="Fitzgerald B."/>
            <person name="Mahony J."/>
            <person name="Lugli G."/>
            <person name="Ventura M."/>
            <person name="van Sinderen D."/>
        </authorList>
    </citation>
    <scope>NUCLEOTIDE SEQUENCE [LARGE SCALE GENOMIC DNA]</scope>
</reference>
<dbReference type="OrthoDB" id="17740at10239"/>
<dbReference type="Pfam" id="PF01503">
    <property type="entry name" value="PRA-PH"/>
    <property type="match status" value="1"/>
</dbReference>
<sequence length="234" mass="26438">MGNTVEQYNQVVEFMNVGSQEVNTEFKYPSWKTGLFRLRLINEELNGNNELIDSLMKDSPLGVLDGICDVLYVVYGAYATFGLEPIRWNLPSGDKTVNPVLPMQRSILHSKHLNGAYERLVRGLELGDQPTIVSALRGIIDNIIDLSVDCGFDVSGAFTEVHESNMSKFCKTHEDAQKSIEMRLEQGKFEDYTGATIQEVHVGDNTYYIIKRRNDGKILKGMSFYEPDLSKFIP</sequence>
<accession>A0A1S6UAT9</accession>
<evidence type="ECO:0000313" key="2">
    <source>
        <dbReference type="Proteomes" id="UP000221837"/>
    </source>
</evidence>